<dbReference type="AlphaFoldDB" id="A0A4R6RTQ2"/>
<reference evidence="2 3" key="1">
    <citation type="submission" date="2019-03" db="EMBL/GenBank/DDBJ databases">
        <title>Genomic analyses of the natural microbiome of Caenorhabditis elegans.</title>
        <authorList>
            <person name="Samuel B."/>
        </authorList>
    </citation>
    <scope>NUCLEOTIDE SEQUENCE [LARGE SCALE GENOMIC DNA]</scope>
    <source>
        <strain evidence="2 3">JUb18</strain>
    </source>
</reference>
<accession>A0A4R6RTQ2</accession>
<protein>
    <recommendedName>
        <fullName evidence="1">DUF6434 domain-containing protein</fullName>
    </recommendedName>
</protein>
<gene>
    <name evidence="2" type="ORF">EDF62_2849</name>
</gene>
<name>A0A4R6RTQ2_9MICO</name>
<evidence type="ECO:0000259" key="1">
    <source>
        <dbReference type="Pfam" id="PF20026"/>
    </source>
</evidence>
<keyword evidence="3" id="KW-1185">Reference proteome</keyword>
<dbReference type="Pfam" id="PF20026">
    <property type="entry name" value="DUF6434"/>
    <property type="match status" value="1"/>
</dbReference>
<proteinExistence type="predicted"/>
<evidence type="ECO:0000313" key="3">
    <source>
        <dbReference type="Proteomes" id="UP000295601"/>
    </source>
</evidence>
<sequence length="185" mass="21159">MIEEQRPQLTERLNAAELLRWYWLKDELSDFARSLGVRSTGGKELLTRRIAAKLDGTPFVEPIRQSRGGGAQLTGPLTATTVIPVGQRCSQVVRAWFVDQVGPSFWFDAEMRAFFAGADGMLTLQDALDHYFATRGQGTKRIDEQFEYNRFTRAWHEANPSGERAELLHAWQEYRSRPVDRRGKV</sequence>
<dbReference type="Proteomes" id="UP000295601">
    <property type="component" value="Unassembled WGS sequence"/>
</dbReference>
<dbReference type="Pfam" id="PF18953">
    <property type="entry name" value="SAP_new25"/>
    <property type="match status" value="1"/>
</dbReference>
<feature type="domain" description="DUF6434" evidence="1">
    <location>
        <begin position="75"/>
        <end position="131"/>
    </location>
</feature>
<dbReference type="EMBL" id="SNYA01000007">
    <property type="protein sequence ID" value="TDP90281.1"/>
    <property type="molecule type" value="Genomic_DNA"/>
</dbReference>
<dbReference type="InterPro" id="IPR045492">
    <property type="entry name" value="DUF6434"/>
</dbReference>
<organism evidence="2 3">
    <name type="scientific">Leucobacter luti</name>
    <dbReference type="NCBI Taxonomy" id="340320"/>
    <lineage>
        <taxon>Bacteria</taxon>
        <taxon>Bacillati</taxon>
        <taxon>Actinomycetota</taxon>
        <taxon>Actinomycetes</taxon>
        <taxon>Micrococcales</taxon>
        <taxon>Microbacteriaceae</taxon>
        <taxon>Leucobacter</taxon>
    </lineage>
</organism>
<dbReference type="RefSeq" id="WP_133617465.1">
    <property type="nucleotide sequence ID" value="NZ_SNYA01000007.1"/>
</dbReference>
<evidence type="ECO:0000313" key="2">
    <source>
        <dbReference type="EMBL" id="TDP90281.1"/>
    </source>
</evidence>
<dbReference type="OrthoDB" id="3185793at2"/>
<comment type="caution">
    <text evidence="2">The sequence shown here is derived from an EMBL/GenBank/DDBJ whole genome shotgun (WGS) entry which is preliminary data.</text>
</comment>